<sequence>MNIILNTLIFYLVFIKIFIKAVKRLCDEALAYSVGYNLSAMDWMQFTIKTNKDQADFISEVLMGLDALSIIFSDSFDDAIFEPPVSKTSYMARYDGQRFV</sequence>
<dbReference type="EMBL" id="CP054490">
    <property type="protein sequence ID" value="QKQ24387.1"/>
    <property type="molecule type" value="Genomic_DNA"/>
</dbReference>
<dbReference type="RefSeq" id="WP_174605824.1">
    <property type="nucleotide sequence ID" value="NZ_CP054490.1"/>
</dbReference>
<proteinExistence type="predicted"/>
<protein>
    <submittedName>
        <fullName evidence="1">Uncharacterized protein</fullName>
    </submittedName>
</protein>
<reference evidence="1 2" key="1">
    <citation type="submission" date="2020-05" db="EMBL/GenBank/DDBJ databases">
        <title>Horizontal transmission and recombination maintain forever young bacterial symbiont genomes.</title>
        <authorList>
            <person name="Russell S.L."/>
            <person name="Pepper-Tunick E."/>
            <person name="Svedberg J."/>
            <person name="Byrne A."/>
            <person name="Ruelas Castillo J."/>
            <person name="Vollmers C."/>
            <person name="Beinart R.A."/>
            <person name="Corbett-Detig R."/>
        </authorList>
    </citation>
    <scope>NUCLEOTIDE SEQUENCE [LARGE SCALE GENOMIC DNA]</scope>
    <source>
        <strain evidence="1">JDF_Ridge</strain>
    </source>
</reference>
<organism evidence="1 2">
    <name type="scientific">Candidatus Ruthia endofausta</name>
    <dbReference type="NCBI Taxonomy" id="2738852"/>
    <lineage>
        <taxon>Bacteria</taxon>
        <taxon>Pseudomonadati</taxon>
        <taxon>Pseudomonadota</taxon>
        <taxon>Gammaproteobacteria</taxon>
        <taxon>Candidatus Pseudothioglobaceae</taxon>
        <taxon>Candidatus Ruthturnera</taxon>
    </lineage>
</organism>
<dbReference type="Proteomes" id="UP000509429">
    <property type="component" value="Chromosome"/>
</dbReference>
<gene>
    <name evidence="1" type="ORF">HUE58_04480</name>
</gene>
<accession>A0A6N0HPZ5</accession>
<name>A0A6N0HPZ5_9GAMM</name>
<dbReference type="AlphaFoldDB" id="A0A6N0HPZ5"/>
<keyword evidence="2" id="KW-1185">Reference proteome</keyword>
<evidence type="ECO:0000313" key="2">
    <source>
        <dbReference type="Proteomes" id="UP000509429"/>
    </source>
</evidence>
<dbReference type="KEGG" id="reo:HUE58_04480"/>
<evidence type="ECO:0000313" key="1">
    <source>
        <dbReference type="EMBL" id="QKQ24387.1"/>
    </source>
</evidence>